<gene>
    <name evidence="1" type="ORF">INT45_006203</name>
</gene>
<evidence type="ECO:0000313" key="1">
    <source>
        <dbReference type="EMBL" id="KAG2216669.1"/>
    </source>
</evidence>
<organism evidence="1 2">
    <name type="scientific">Circinella minor</name>
    <dbReference type="NCBI Taxonomy" id="1195481"/>
    <lineage>
        <taxon>Eukaryota</taxon>
        <taxon>Fungi</taxon>
        <taxon>Fungi incertae sedis</taxon>
        <taxon>Mucoromycota</taxon>
        <taxon>Mucoromycotina</taxon>
        <taxon>Mucoromycetes</taxon>
        <taxon>Mucorales</taxon>
        <taxon>Lichtheimiaceae</taxon>
        <taxon>Circinella</taxon>
    </lineage>
</organism>
<keyword evidence="2" id="KW-1185">Reference proteome</keyword>
<comment type="caution">
    <text evidence="1">The sequence shown here is derived from an EMBL/GenBank/DDBJ whole genome shotgun (WGS) entry which is preliminary data.</text>
</comment>
<name>A0A8H7VJB7_9FUNG</name>
<dbReference type="AlphaFoldDB" id="A0A8H7VJB7"/>
<sequence>MEVSKYSSTHANDKLDFISILKTLGDTLRVLSMIGEGSSLSFFSILQACPDLHTLHYDVAPKNTLFDTVIGDDPSSSFSDNEESDQQVQFRNMTCLSLNFIIPSVLVNKILKRCSNLRCVRLGNVDPYPHWYWLDANVLTTTKKNTDLTSIVRLCPHVEYIECNRRDWFRNDDNFINVYTEMSWWKEYGDKHPSLFSPERHSQFFQEPLPLRVLKFFGVEDQDYSFSDVAYLLKKSQSSLQSLHLEQCELIGLLNGLSMSQLREFHCRSSICSSVQELIAFIGRCPMLERFALDVNHNILHDSHHSMLLTNTFAHLPFLTTLDFRLFCYGDTDVINGGIAISTYISRLLHHLGSQEICYIENLTFGAEYCGIPISNSIINAAASISSIRNIQIYRNYDDDIELENAFSEQNEENQNIHDDTHGHCPLFTPGGIVHFLTKLQRNTRIEVLHFQCIKNLPTEAFKILGQIVTLRELHIFDCSPICKTRIRYLLEQDISQQNFKKLVIGGAEQEWYNKPNCIDYLLKDKFRFRQVVYEDDSCIMDRFIVQN</sequence>
<reference evidence="1 2" key="1">
    <citation type="submission" date="2020-12" db="EMBL/GenBank/DDBJ databases">
        <title>Metabolic potential, ecology and presence of endohyphal bacteria is reflected in genomic diversity of Mucoromycotina.</title>
        <authorList>
            <person name="Muszewska A."/>
            <person name="Okrasinska A."/>
            <person name="Steczkiewicz K."/>
            <person name="Drgas O."/>
            <person name="Orlowska M."/>
            <person name="Perlinska-Lenart U."/>
            <person name="Aleksandrzak-Piekarczyk T."/>
            <person name="Szatraj K."/>
            <person name="Zielenkiewicz U."/>
            <person name="Pilsyk S."/>
            <person name="Malc E."/>
            <person name="Mieczkowski P."/>
            <person name="Kruszewska J.S."/>
            <person name="Biernat P."/>
            <person name="Pawlowska J."/>
        </authorList>
    </citation>
    <scope>NUCLEOTIDE SEQUENCE [LARGE SCALE GENOMIC DNA]</scope>
    <source>
        <strain evidence="1 2">CBS 142.35</strain>
    </source>
</reference>
<protein>
    <recommendedName>
        <fullName evidence="3">F-box domain-containing protein</fullName>
    </recommendedName>
</protein>
<proteinExistence type="predicted"/>
<evidence type="ECO:0000313" key="2">
    <source>
        <dbReference type="Proteomes" id="UP000646827"/>
    </source>
</evidence>
<dbReference type="EMBL" id="JAEPRB010000375">
    <property type="protein sequence ID" value="KAG2216669.1"/>
    <property type="molecule type" value="Genomic_DNA"/>
</dbReference>
<dbReference type="Proteomes" id="UP000646827">
    <property type="component" value="Unassembled WGS sequence"/>
</dbReference>
<dbReference type="Gene3D" id="3.80.10.10">
    <property type="entry name" value="Ribonuclease Inhibitor"/>
    <property type="match status" value="1"/>
</dbReference>
<dbReference type="InterPro" id="IPR032675">
    <property type="entry name" value="LRR_dom_sf"/>
</dbReference>
<dbReference type="SUPFAM" id="SSF52047">
    <property type="entry name" value="RNI-like"/>
    <property type="match status" value="1"/>
</dbReference>
<evidence type="ECO:0008006" key="3">
    <source>
        <dbReference type="Google" id="ProtNLM"/>
    </source>
</evidence>
<dbReference type="OrthoDB" id="2269291at2759"/>
<accession>A0A8H7VJB7</accession>